<dbReference type="Proteomes" id="UP000000463">
    <property type="component" value="Segment"/>
</dbReference>
<gene>
    <name evidence="1" type="ORF">CcrColossus_gp338</name>
</gene>
<proteinExistence type="predicted"/>
<evidence type="ECO:0000313" key="1">
    <source>
        <dbReference type="EMBL" id="AFU88208.1"/>
    </source>
</evidence>
<accession>K4JWC7</accession>
<dbReference type="EMBL" id="JX100810">
    <property type="protein sequence ID" value="AFU88208.1"/>
    <property type="molecule type" value="Genomic_DNA"/>
</dbReference>
<keyword evidence="2" id="KW-1185">Reference proteome</keyword>
<organism evidence="1 2">
    <name type="scientific">Caulobacter phage CcrColossus</name>
    <dbReference type="NCBI Taxonomy" id="1211640"/>
    <lineage>
        <taxon>Viruses</taxon>
        <taxon>Duplodnaviria</taxon>
        <taxon>Heunggongvirae</taxon>
        <taxon>Uroviricota</taxon>
        <taxon>Caudoviricetes</taxon>
        <taxon>Jeanschmidtviridae</taxon>
        <taxon>Colossusvirus</taxon>
        <taxon>Colossusvirus colossus</taxon>
    </lineage>
</organism>
<name>K4JWC7_9CAUD</name>
<reference evidence="1 2" key="1">
    <citation type="journal article" date="2012" name="BMC Genomics">
        <title>The Caulobacter crescentus phage phiCbK: genomics of a canonical phage.</title>
        <authorList>
            <person name="Gill J.J."/>
            <person name="Berry J.D."/>
            <person name="Russell W.K."/>
            <person name="Lessor L."/>
            <person name="Escobar Garcia D.A."/>
            <person name="Hernandez D."/>
            <person name="Kane A."/>
            <person name="Keene J."/>
            <person name="Maddox M."/>
            <person name="Martin R."/>
            <person name="Mohan S."/>
            <person name="Thorn A.M."/>
            <person name="Russell D.H."/>
            <person name="Young R."/>
        </authorList>
    </citation>
    <scope>NUCLEOTIDE SEQUENCE [LARGE SCALE GENOMIC DNA]</scope>
</reference>
<evidence type="ECO:0000313" key="2">
    <source>
        <dbReference type="Proteomes" id="UP000000463"/>
    </source>
</evidence>
<sequence>MHDLTKITFVDKRNEALAKALLGVVTDAEETLAKFQERFAENPYYAFDWADNAVRAAAYKKVALHYLDGLLGNQEGQDPKDSDYCVEFIKESLLRETLRMAANPRISTSTCGNYLQQMELSAYAELRDRLGKEFWAFKGSFS</sequence>
<dbReference type="GeneID" id="13995266"/>
<protein>
    <submittedName>
        <fullName evidence="1">Uncharacterized protein</fullName>
    </submittedName>
</protein>
<dbReference type="KEGG" id="vg:13995266"/>
<dbReference type="RefSeq" id="YP_006988572.1">
    <property type="nucleotide sequence ID" value="NC_019406.1"/>
</dbReference>